<keyword evidence="1" id="KW-1185">Reference proteome</keyword>
<proteinExistence type="predicted"/>
<protein>
    <submittedName>
        <fullName evidence="2">Uncharacterized protein</fullName>
    </submittedName>
</protein>
<evidence type="ECO:0000313" key="2">
    <source>
        <dbReference type="WBParaSite" id="jg16627"/>
    </source>
</evidence>
<organism evidence="1 2">
    <name type="scientific">Ditylenchus dipsaci</name>
    <dbReference type="NCBI Taxonomy" id="166011"/>
    <lineage>
        <taxon>Eukaryota</taxon>
        <taxon>Metazoa</taxon>
        <taxon>Ecdysozoa</taxon>
        <taxon>Nematoda</taxon>
        <taxon>Chromadorea</taxon>
        <taxon>Rhabditida</taxon>
        <taxon>Tylenchina</taxon>
        <taxon>Tylenchomorpha</taxon>
        <taxon>Sphaerularioidea</taxon>
        <taxon>Anguinidae</taxon>
        <taxon>Anguininae</taxon>
        <taxon>Ditylenchus</taxon>
    </lineage>
</organism>
<accession>A0A915D8Q4</accession>
<dbReference type="Proteomes" id="UP000887574">
    <property type="component" value="Unplaced"/>
</dbReference>
<dbReference type="GO" id="GO:0006352">
    <property type="term" value="P:DNA-templated transcription initiation"/>
    <property type="evidence" value="ECO:0007669"/>
    <property type="project" value="InterPro"/>
</dbReference>
<sequence length="469" mass="52886">MKLLFINIFLNAEKLHSGVRFKILQNLHLAMADPNNISPAMLQSMKSGNYVHPGTSLADFFKDLEAIRRLFLILWLSSICKFVSDIALDAMQQARIKGLGQVNKGTRETRFTLNNELLEPVLKENGISTDQLPIMRISPSPRLMRHLAAKFVQGSDAESISLASTDFMADPNVDLRERFQDLSKLEQNINARGIQINVQQLAKEYAEWWRCFEAKTLNENKLLRAKLRRELFKSSDGLLNALRLPNELLPPLQDETYTSFLVEDQGVELAELRETDQPAAVLMLLERQLDKLFSSATDLSPIRLSPHYMVRPALLEACNMNYEDFPLAIGGVGTSNLSVVGVSLPSMVACFLAGAKYSKASNSKVFGQRNVYSLLCFSPAQEPASKSIIDSVQKVAASLFHQHKLGLEFKSIRPAELQLLVKLVRISQLGDFVSRRINCRYDVKKNSEFIQMLFVEFDLDSFVSCYLCK</sequence>
<dbReference type="AlphaFoldDB" id="A0A915D8Q4"/>
<name>A0A915D8Q4_9BILA</name>
<dbReference type="WBParaSite" id="jg16627">
    <property type="protein sequence ID" value="jg16627"/>
    <property type="gene ID" value="jg16627"/>
</dbReference>
<dbReference type="InterPro" id="IPR003923">
    <property type="entry name" value="TAF10"/>
</dbReference>
<reference evidence="2" key="1">
    <citation type="submission" date="2022-11" db="UniProtKB">
        <authorList>
            <consortium name="WormBaseParasite"/>
        </authorList>
    </citation>
    <scope>IDENTIFICATION</scope>
</reference>
<evidence type="ECO:0000313" key="1">
    <source>
        <dbReference type="Proteomes" id="UP000887574"/>
    </source>
</evidence>
<dbReference type="GO" id="GO:0005634">
    <property type="term" value="C:nucleus"/>
    <property type="evidence" value="ECO:0007669"/>
    <property type="project" value="InterPro"/>
</dbReference>
<dbReference type="Pfam" id="PF03540">
    <property type="entry name" value="TAF10"/>
    <property type="match status" value="1"/>
</dbReference>